<dbReference type="EMBL" id="JXJN01026629">
    <property type="status" value="NOT_ANNOTATED_CDS"/>
    <property type="molecule type" value="Genomic_DNA"/>
</dbReference>
<accession>A0A1B0C6H5</accession>
<dbReference type="Proteomes" id="UP000092460">
    <property type="component" value="Unassembled WGS sequence"/>
</dbReference>
<dbReference type="PANTHER" id="PTHR12475">
    <property type="match status" value="1"/>
</dbReference>
<evidence type="ECO:0000256" key="2">
    <source>
        <dbReference type="ARBA" id="ARBA00041112"/>
    </source>
</evidence>
<dbReference type="EnsemblMetazoa" id="GPPI050454-RA">
    <property type="protein sequence ID" value="GPPI050454-PA"/>
    <property type="gene ID" value="GPPI050454"/>
</dbReference>
<dbReference type="Pfam" id="PF13279">
    <property type="entry name" value="4HBT_2"/>
    <property type="match status" value="1"/>
</dbReference>
<dbReference type="InterPro" id="IPR051490">
    <property type="entry name" value="THEM6_lcsJ_thioesterase"/>
</dbReference>
<reference evidence="5" key="1">
    <citation type="submission" date="2015-01" db="EMBL/GenBank/DDBJ databases">
        <authorList>
            <person name="Aksoy S."/>
            <person name="Warren W."/>
            <person name="Wilson R.K."/>
        </authorList>
    </citation>
    <scope>NUCLEOTIDE SEQUENCE [LARGE SCALE GENOMIC DNA]</scope>
    <source>
        <strain evidence="5">IAEA</strain>
    </source>
</reference>
<dbReference type="AlphaFoldDB" id="A0A1B0C6H5"/>
<dbReference type="CDD" id="cd00586">
    <property type="entry name" value="4HBT"/>
    <property type="match status" value="1"/>
</dbReference>
<sequence length="235" mass="27591">MSYLVLALILYILWDVNYFLRCIFTILAGSLFQPKRKVTDTTTIYVLALILYILWDVNYFLRCIFTILAGSLFQPKRKVTDTTTIYGLCTSQDVDIFIRHMNNARYLRELDFARFHFYALTDLYKRVRQLGGGAVQGASTIRYRRSIPIFSAYKIQTKLIWWDEKAIYLEQQFITLSDGFVRAIAFSKQNVKDCNVMNLMKTFGEIGEERPALREELRLWLEAMELASLPLRKDK</sequence>
<dbReference type="Gene3D" id="3.10.129.10">
    <property type="entry name" value="Hotdog Thioesterase"/>
    <property type="match status" value="1"/>
</dbReference>
<comment type="similarity">
    <text evidence="1">Belongs to the THEM6 family.</text>
</comment>
<organism evidence="4 5">
    <name type="scientific">Glossina palpalis gambiensis</name>
    <dbReference type="NCBI Taxonomy" id="67801"/>
    <lineage>
        <taxon>Eukaryota</taxon>
        <taxon>Metazoa</taxon>
        <taxon>Ecdysozoa</taxon>
        <taxon>Arthropoda</taxon>
        <taxon>Hexapoda</taxon>
        <taxon>Insecta</taxon>
        <taxon>Pterygota</taxon>
        <taxon>Neoptera</taxon>
        <taxon>Endopterygota</taxon>
        <taxon>Diptera</taxon>
        <taxon>Brachycera</taxon>
        <taxon>Muscomorpha</taxon>
        <taxon>Hippoboscoidea</taxon>
        <taxon>Glossinidae</taxon>
        <taxon>Glossina</taxon>
    </lineage>
</organism>
<keyword evidence="3" id="KW-0812">Transmembrane</keyword>
<dbReference type="EMBL" id="JXJN01026630">
    <property type="status" value="NOT_ANNOTATED_CDS"/>
    <property type="molecule type" value="Genomic_DNA"/>
</dbReference>
<reference evidence="4" key="2">
    <citation type="submission" date="2020-05" db="UniProtKB">
        <authorList>
            <consortium name="EnsemblMetazoa"/>
        </authorList>
    </citation>
    <scope>IDENTIFICATION</scope>
    <source>
        <strain evidence="4">IAEA</strain>
    </source>
</reference>
<dbReference type="InterPro" id="IPR029069">
    <property type="entry name" value="HotDog_dom_sf"/>
</dbReference>
<proteinExistence type="inferred from homology"/>
<dbReference type="PANTHER" id="PTHR12475:SF4">
    <property type="entry name" value="PROTEIN THEM6"/>
    <property type="match status" value="1"/>
</dbReference>
<keyword evidence="5" id="KW-1185">Reference proteome</keyword>
<name>A0A1B0C6H5_9MUSC</name>
<keyword evidence="3" id="KW-0472">Membrane</keyword>
<feature type="transmembrane region" description="Helical" evidence="3">
    <location>
        <begin position="44"/>
        <end position="73"/>
    </location>
</feature>
<dbReference type="VEuPathDB" id="VectorBase:GPPI050454"/>
<protein>
    <recommendedName>
        <fullName evidence="2">Protein THEM6</fullName>
    </recommendedName>
</protein>
<dbReference type="SUPFAM" id="SSF54637">
    <property type="entry name" value="Thioesterase/thiol ester dehydrase-isomerase"/>
    <property type="match status" value="1"/>
</dbReference>
<feature type="transmembrane region" description="Helical" evidence="3">
    <location>
        <begin position="6"/>
        <end position="32"/>
    </location>
</feature>
<evidence type="ECO:0000313" key="5">
    <source>
        <dbReference type="Proteomes" id="UP000092460"/>
    </source>
</evidence>
<evidence type="ECO:0000256" key="3">
    <source>
        <dbReference type="SAM" id="Phobius"/>
    </source>
</evidence>
<evidence type="ECO:0000313" key="4">
    <source>
        <dbReference type="EnsemblMetazoa" id="GPPI050454-PA"/>
    </source>
</evidence>
<evidence type="ECO:0000256" key="1">
    <source>
        <dbReference type="ARBA" id="ARBA00038228"/>
    </source>
</evidence>
<keyword evidence="3" id="KW-1133">Transmembrane helix</keyword>